<dbReference type="GO" id="GO:0016567">
    <property type="term" value="P:protein ubiquitination"/>
    <property type="evidence" value="ECO:0007669"/>
    <property type="project" value="UniProtKB-UniPathway"/>
</dbReference>
<evidence type="ECO:0000256" key="2">
    <source>
        <dbReference type="ARBA" id="ARBA00004906"/>
    </source>
</evidence>
<comment type="pathway">
    <text evidence="2">Protein modification; protein ubiquitination.</text>
</comment>
<dbReference type="Pfam" id="PF00651">
    <property type="entry name" value="BTB"/>
    <property type="match status" value="1"/>
</dbReference>
<dbReference type="InterPro" id="IPR011333">
    <property type="entry name" value="SKP1/BTB/POZ_sf"/>
</dbReference>
<dbReference type="InterPro" id="IPR000210">
    <property type="entry name" value="BTB/POZ_dom"/>
</dbReference>
<feature type="coiled-coil region" evidence="4">
    <location>
        <begin position="266"/>
        <end position="293"/>
    </location>
</feature>
<dbReference type="ExpressionAtlas" id="A0A178UZW9">
    <property type="expression patterns" value="baseline and differential"/>
</dbReference>
<dbReference type="CDD" id="cd09272">
    <property type="entry name" value="RNase_HI_RT_Ty1"/>
    <property type="match status" value="1"/>
</dbReference>
<dbReference type="UniPathway" id="UPA00143"/>
<gene>
    <name evidence="6" type="ordered locus">AXX17_At4g06400</name>
</gene>
<keyword evidence="4" id="KW-0175">Coiled coil</keyword>
<proteinExistence type="predicted"/>
<evidence type="ECO:0000313" key="7">
    <source>
        <dbReference type="Proteomes" id="UP000078284"/>
    </source>
</evidence>
<dbReference type="EMBL" id="LUHQ01000004">
    <property type="protein sequence ID" value="OAO99606.1"/>
    <property type="molecule type" value="Genomic_DNA"/>
</dbReference>
<dbReference type="PROSITE" id="PS50097">
    <property type="entry name" value="BTB"/>
    <property type="match status" value="1"/>
</dbReference>
<dbReference type="Gene3D" id="3.30.710.10">
    <property type="entry name" value="Potassium Channel Kv1.1, Chain A"/>
    <property type="match status" value="1"/>
</dbReference>
<name>A0A178UZW9_ARATH</name>
<feature type="coiled-coil region" evidence="4">
    <location>
        <begin position="352"/>
        <end position="379"/>
    </location>
</feature>
<evidence type="ECO:0000313" key="6">
    <source>
        <dbReference type="EMBL" id="OAO99606.1"/>
    </source>
</evidence>
<protein>
    <recommendedName>
        <fullName evidence="5">BTB domain-containing protein</fullName>
    </recommendedName>
</protein>
<keyword evidence="3" id="KW-0833">Ubl conjugation pathway</keyword>
<feature type="domain" description="BTB" evidence="5">
    <location>
        <begin position="23"/>
        <end position="96"/>
    </location>
</feature>
<dbReference type="CDD" id="cd18186">
    <property type="entry name" value="BTB_POZ_ZBTB_KLHL-like"/>
    <property type="match status" value="1"/>
</dbReference>
<reference evidence="7" key="1">
    <citation type="journal article" date="2016" name="Proc. Natl. Acad. Sci. U.S.A.">
        <title>Chromosome-level assembly of Arabidopsis thaliana Ler reveals the extent of translocation and inversion polymorphisms.</title>
        <authorList>
            <person name="Zapata L."/>
            <person name="Ding J."/>
            <person name="Willing E.M."/>
            <person name="Hartwig B."/>
            <person name="Bezdan D."/>
            <person name="Jiao W.B."/>
            <person name="Patel V."/>
            <person name="Velikkakam James G."/>
            <person name="Koornneef M."/>
            <person name="Ossowski S."/>
            <person name="Schneeberger K."/>
        </authorList>
    </citation>
    <scope>NUCLEOTIDE SEQUENCE [LARGE SCALE GENOMIC DNA]</scope>
    <source>
        <strain evidence="7">cv. Landsberg erecta</strain>
    </source>
</reference>
<dbReference type="PANTHER" id="PTHR47274">
    <property type="entry name" value="BTB/POZ DOMAIN CONTAINING PROTEIN, EXPRESSED-RELATED"/>
    <property type="match status" value="1"/>
</dbReference>
<evidence type="ECO:0000259" key="5">
    <source>
        <dbReference type="PROSITE" id="PS50097"/>
    </source>
</evidence>
<dbReference type="InterPro" id="IPR044784">
    <property type="entry name" value="At1g01640-like"/>
</dbReference>
<evidence type="ECO:0000256" key="1">
    <source>
        <dbReference type="ARBA" id="ARBA00002668"/>
    </source>
</evidence>
<dbReference type="Proteomes" id="UP000078284">
    <property type="component" value="Chromosome 4"/>
</dbReference>
<dbReference type="SMART" id="SM00225">
    <property type="entry name" value="BTB"/>
    <property type="match status" value="1"/>
</dbReference>
<organism evidence="6 7">
    <name type="scientific">Arabidopsis thaliana</name>
    <name type="common">Mouse-ear cress</name>
    <dbReference type="NCBI Taxonomy" id="3702"/>
    <lineage>
        <taxon>Eukaryota</taxon>
        <taxon>Viridiplantae</taxon>
        <taxon>Streptophyta</taxon>
        <taxon>Embryophyta</taxon>
        <taxon>Tracheophyta</taxon>
        <taxon>Spermatophyta</taxon>
        <taxon>Magnoliopsida</taxon>
        <taxon>eudicotyledons</taxon>
        <taxon>Gunneridae</taxon>
        <taxon>Pentapetalae</taxon>
        <taxon>rosids</taxon>
        <taxon>malvids</taxon>
        <taxon>Brassicales</taxon>
        <taxon>Brassicaceae</taxon>
        <taxon>Camelineae</taxon>
        <taxon>Arabidopsis</taxon>
    </lineage>
</organism>
<dbReference type="InterPro" id="IPR004252">
    <property type="entry name" value="Probable_transposase_24"/>
</dbReference>
<dbReference type="PANTHER" id="PTHR47274:SF7">
    <property type="entry name" value="(RAPE) HYPOTHETICAL PROTEIN"/>
    <property type="match status" value="1"/>
</dbReference>
<evidence type="ECO:0000256" key="4">
    <source>
        <dbReference type="SAM" id="Coils"/>
    </source>
</evidence>
<sequence length="1467" mass="167643">MGTQTNKGFFYDEFLKVLKEQQVDVRLMARDSEKDAAISAHKRILSARSEVFEEMFESDKYKASSKLETITLSEMKHEELEAFVDFTYSDGSMLSEKAKQHAMSLYSAAKDYEIPRLWCLCRKELMASLNMSNALRVLQLAQIPYDESLSVAAFTTIKNSKLKLSSSTKVKVFVVNHPNGPLEITRAIFPLQYYFEDICGRQMKCMISTMRTSRECPKWIIDSHIWETMCAYWDSEEAIGKSLTYSKARMSDNNGLGPHIYLSRPKSKAEKIVQNYEQILQQKLSEMEAETSNVSDGESRPWELTTNELTVIFLEFTETDSRENYYGVGSFNDSLLDLVTGKRKLLGDSSYFVALQEQLNEAQQKIEEQAAYNAKREAEQTKAMAEQKDKLEHFSSTLWRLIHLNQLQNLSHLQLILKEHVPVILDDWRHLDELTRHALWEEIQGRFNLQEEWQKQSIFRQMGCLWRSHKSKLLSKVKAANTKLRVLELRPSNIPSVAVSSNWVKSRTSSTFKVQSDKFRQLRRAQIPHTTSRKGMIRLAQEMKKKSSDQRKVTRSKVWVAGLTHSDGRPVKPEFEETIEKIKSIDSEMDSTSNTNIREDAVSQVLGKDKPGRVRGMGRGVTFSKLAFMQVRDSHVQQLEAKQAELISKLEDFENDVHDLAGKNFPTDSHSKSEAASDNKVVRCQLLDWNASTEVVVGEGEFCSIEQTYKIGRIRLGPNASAVIVRLVRVQLQVEQLMFHLVMMSKGILNPKEKLQQAVKDGAVIGLGDEMQSLWKNYTWDIVDRHKDQKIISCRWLYKKKPGIPAVEPERPLLDLITRPGCRVSPSPPLDCILDDKLQSHLHSALNQTLEHKEEKKTPAIHSTSHSTTWVEHFRAQKVFDEMSEPLISEIRDPVPSFCNSLLLLDLIPDHPVVWQQTVQSTKSMTEINKIKEALSTCFEMKDMGAASRILGIDIIRDKKVPYSSAIGNVMYAMVGTRPNVAQAIGVLSRFMGRPEDLDRRRSTTGYVFTVGGNTLSWKSNLQSIMALSTSEAEYVALTEAVKEALWIQGLLTEMGFKQEKITLWDVIEEGSVEVLKIHTSRNPADMLTKGIPVQKFEAALEFLKLLRRQTYQNSPLPQMSHQGTRCSYKPTASSRQMLRRARCFFRSQMLSRARLLHLEPDASLEAKCFFRSQMLCRARLLHLEPNASSEARCFFRSQMFCRVRLLHLEPDASCLKQEARCSTEPDVCCSVKPNASSEARCAVEPDALLSQMLYRKQNACQAKLLHRKLGAFLKVKFFDMPDTSSESQMHYPAKLLHQEPKHPSRARLSHHRPECPTVTRCSIRNSMSLQRPKRFVKKARTPVMARMLHQKPERLLGPECFIRSQKVYQGQNASSEARMSVRARMLHQKPERLSGPECFIRSQNACQGQNASSEARTPVRTRMLHQKPERPTGARYSIRSLMPLQRLDVPPGTYCPIRGLFALQGD</sequence>
<dbReference type="SUPFAM" id="SSF54695">
    <property type="entry name" value="POZ domain"/>
    <property type="match status" value="1"/>
</dbReference>
<accession>A0A178UZW9</accession>
<comment type="function">
    <text evidence="1">May act as a substrate-specific adapter of an E3 ubiquitin-protein ligase complex (CUL3-RBX1-BTB) which mediates the ubiquitination and subsequent proteasomal degradation of target proteins.</text>
</comment>
<evidence type="ECO:0000256" key="3">
    <source>
        <dbReference type="ARBA" id="ARBA00022786"/>
    </source>
</evidence>
<comment type="caution">
    <text evidence="6">The sequence shown here is derived from an EMBL/GenBank/DDBJ whole genome shotgun (WGS) entry which is preliminary data.</text>
</comment>
<dbReference type="Pfam" id="PF03004">
    <property type="entry name" value="Transposase_24"/>
    <property type="match status" value="2"/>
</dbReference>